<protein>
    <recommendedName>
        <fullName evidence="1">Chromo domain-containing protein</fullName>
    </recommendedName>
</protein>
<dbReference type="PROSITE" id="PS50013">
    <property type="entry name" value="CHROMO_2"/>
    <property type="match status" value="1"/>
</dbReference>
<sequence length="71" mass="8378">MRSGENPERRVTRYGRARREFKVKWKGYPDASWVDDLDLNCGGLVYDFLRQRTGQNHFEVMQSHEDASAED</sequence>
<dbReference type="SUPFAM" id="SSF54160">
    <property type="entry name" value="Chromo domain-like"/>
    <property type="match status" value="1"/>
</dbReference>
<dbReference type="InterPro" id="IPR016197">
    <property type="entry name" value="Chromo-like_dom_sf"/>
</dbReference>
<proteinExistence type="predicted"/>
<dbReference type="InterPro" id="IPR000953">
    <property type="entry name" value="Chromo/chromo_shadow_dom"/>
</dbReference>
<reference evidence="3" key="1">
    <citation type="submission" date="2017-03" db="EMBL/GenBank/DDBJ databases">
        <title>Phytopthora megakarya and P. palmivora, two closely related causual agents of cacao black pod achieved similar genome size and gene model numbers by different mechanisms.</title>
        <authorList>
            <person name="Ali S."/>
            <person name="Shao J."/>
            <person name="Larry D.J."/>
            <person name="Kronmiller B."/>
            <person name="Shen D."/>
            <person name="Strem M.D."/>
            <person name="Melnick R.L."/>
            <person name="Guiltinan M.J."/>
            <person name="Tyler B.M."/>
            <person name="Meinhardt L.W."/>
            <person name="Bailey B.A."/>
        </authorList>
    </citation>
    <scope>NUCLEOTIDE SEQUENCE [LARGE SCALE GENOMIC DNA]</scope>
    <source>
        <strain evidence="3">zdho120</strain>
    </source>
</reference>
<comment type="caution">
    <text evidence="2">The sequence shown here is derived from an EMBL/GenBank/DDBJ whole genome shotgun (WGS) entry which is preliminary data.</text>
</comment>
<accession>A0A225US86</accession>
<gene>
    <name evidence="2" type="ORF">PHMEG_00034102</name>
</gene>
<dbReference type="Proteomes" id="UP000198211">
    <property type="component" value="Unassembled WGS sequence"/>
</dbReference>
<dbReference type="EMBL" id="NBNE01012476">
    <property type="protein sequence ID" value="OWY95801.1"/>
    <property type="molecule type" value="Genomic_DNA"/>
</dbReference>
<name>A0A225US86_9STRA</name>
<dbReference type="OrthoDB" id="102228at2759"/>
<dbReference type="CDD" id="cd00024">
    <property type="entry name" value="CD_CSD"/>
    <property type="match status" value="1"/>
</dbReference>
<feature type="domain" description="Chromo" evidence="1">
    <location>
        <begin position="5"/>
        <end position="52"/>
    </location>
</feature>
<organism evidence="2 3">
    <name type="scientific">Phytophthora megakarya</name>
    <dbReference type="NCBI Taxonomy" id="4795"/>
    <lineage>
        <taxon>Eukaryota</taxon>
        <taxon>Sar</taxon>
        <taxon>Stramenopiles</taxon>
        <taxon>Oomycota</taxon>
        <taxon>Peronosporomycetes</taxon>
        <taxon>Peronosporales</taxon>
        <taxon>Peronosporaceae</taxon>
        <taxon>Phytophthora</taxon>
    </lineage>
</organism>
<keyword evidence="3" id="KW-1185">Reference proteome</keyword>
<evidence type="ECO:0000313" key="2">
    <source>
        <dbReference type="EMBL" id="OWY95801.1"/>
    </source>
</evidence>
<evidence type="ECO:0000259" key="1">
    <source>
        <dbReference type="PROSITE" id="PS50013"/>
    </source>
</evidence>
<dbReference type="AlphaFoldDB" id="A0A225US86"/>
<evidence type="ECO:0000313" key="3">
    <source>
        <dbReference type="Proteomes" id="UP000198211"/>
    </source>
</evidence>
<dbReference type="Gene3D" id="2.40.50.40">
    <property type="match status" value="1"/>
</dbReference>